<feature type="transmembrane region" description="Helical" evidence="8">
    <location>
        <begin position="6"/>
        <end position="33"/>
    </location>
</feature>
<feature type="binding site" evidence="7">
    <location>
        <position position="156"/>
    </location>
    <ligand>
        <name>Mg(2+)</name>
        <dbReference type="ChEBI" id="CHEBI:18420"/>
    </ligand>
</feature>
<keyword evidence="5 8" id="KW-1133">Transmembrane helix</keyword>
<dbReference type="CDD" id="cd06853">
    <property type="entry name" value="GT_WecA_like"/>
    <property type="match status" value="1"/>
</dbReference>
<feature type="transmembrane region" description="Helical" evidence="8">
    <location>
        <begin position="187"/>
        <end position="205"/>
    </location>
</feature>
<evidence type="ECO:0000256" key="8">
    <source>
        <dbReference type="SAM" id="Phobius"/>
    </source>
</evidence>
<dbReference type="InterPro" id="IPR018480">
    <property type="entry name" value="PNAcMuramoyl-5peptid_Trfase_CS"/>
</dbReference>
<keyword evidence="3 9" id="KW-0808">Transferase</keyword>
<dbReference type="STRING" id="2741.SAMN04489866_10236"/>
<keyword evidence="2" id="KW-1003">Cell membrane</keyword>
<gene>
    <name evidence="9" type="ORF">SAMN04489866_10236</name>
</gene>
<evidence type="ECO:0000256" key="5">
    <source>
        <dbReference type="ARBA" id="ARBA00022989"/>
    </source>
</evidence>
<dbReference type="Proteomes" id="UP000198995">
    <property type="component" value="Unassembled WGS sequence"/>
</dbReference>
<evidence type="ECO:0000256" key="1">
    <source>
        <dbReference type="ARBA" id="ARBA00004651"/>
    </source>
</evidence>
<dbReference type="GO" id="GO:0046872">
    <property type="term" value="F:metal ion binding"/>
    <property type="evidence" value="ECO:0007669"/>
    <property type="project" value="UniProtKB-KW"/>
</dbReference>
<sequence>MISDSLLINILWVTVGAFLLTAFLVPLVKLLAFRIGAVDKPNQRKVHTKVMPRMGGLAIYAAYWVATFLALPADRPLVGAFLGATLLVFVGIVDDMTDMPAKLKLLGQIIAAGIACAGGVRIEFVTGFIGADLLNLAWLSVPVSIIWMVAIINAINLIDGLDGLAAGVSCIAAVSMAIVALQNQDVHMALMAVGLAGAALGFLLYNFHPASIFMGDTGSMFLGYMLAVISIHSASKGLTVVSVFIPILILGVPIFDTLFAIIRRSLAGQPIFEADKAHLHHCLLRMGLSHRNTVLLIYAISAGLSLAALVVNSLTTAKGFLVFVLVLLLVLYGAHRLGILGKANQINQKEQKK</sequence>
<name>A0A1G6T2P0_PEPNI</name>
<keyword evidence="7" id="KW-0460">Magnesium</keyword>
<accession>A0A1G6T2P0</accession>
<dbReference type="EMBL" id="FNAF01000002">
    <property type="protein sequence ID" value="SDD23279.1"/>
    <property type="molecule type" value="Genomic_DNA"/>
</dbReference>
<comment type="subcellular location">
    <subcellularLocation>
        <location evidence="1">Cell membrane</location>
        <topology evidence="1">Multi-pass membrane protein</topology>
    </subcellularLocation>
</comment>
<dbReference type="GO" id="GO:0071555">
    <property type="term" value="P:cell wall organization"/>
    <property type="evidence" value="ECO:0007669"/>
    <property type="project" value="TreeGrafter"/>
</dbReference>
<feature type="transmembrane region" description="Helical" evidence="8">
    <location>
        <begin position="295"/>
        <end position="314"/>
    </location>
</feature>
<dbReference type="GO" id="GO:0044038">
    <property type="term" value="P:cell wall macromolecule biosynthetic process"/>
    <property type="evidence" value="ECO:0007669"/>
    <property type="project" value="TreeGrafter"/>
</dbReference>
<comment type="cofactor">
    <cofactor evidence="7">
        <name>Mg(2+)</name>
        <dbReference type="ChEBI" id="CHEBI:18420"/>
    </cofactor>
</comment>
<dbReference type="GO" id="GO:0005886">
    <property type="term" value="C:plasma membrane"/>
    <property type="evidence" value="ECO:0007669"/>
    <property type="project" value="UniProtKB-SubCell"/>
</dbReference>
<feature type="transmembrane region" description="Helical" evidence="8">
    <location>
        <begin position="320"/>
        <end position="339"/>
    </location>
</feature>
<reference evidence="9 10" key="1">
    <citation type="submission" date="2016-10" db="EMBL/GenBank/DDBJ databases">
        <authorList>
            <person name="de Groot N.N."/>
        </authorList>
    </citation>
    <scope>NUCLEOTIDE SEQUENCE [LARGE SCALE GENOMIC DNA]</scope>
    <source>
        <strain evidence="9 10">DSM 20475</strain>
    </source>
</reference>
<keyword evidence="4 8" id="KW-0812">Transmembrane</keyword>
<evidence type="ECO:0000256" key="4">
    <source>
        <dbReference type="ARBA" id="ARBA00022692"/>
    </source>
</evidence>
<evidence type="ECO:0000256" key="2">
    <source>
        <dbReference type="ARBA" id="ARBA00022475"/>
    </source>
</evidence>
<evidence type="ECO:0000256" key="7">
    <source>
        <dbReference type="PIRSR" id="PIRSR600715-1"/>
    </source>
</evidence>
<dbReference type="OrthoDB" id="9805475at2"/>
<feature type="transmembrane region" description="Helical" evidence="8">
    <location>
        <begin position="238"/>
        <end position="262"/>
    </location>
</feature>
<dbReference type="GO" id="GO:0016780">
    <property type="term" value="F:phosphotransferase activity, for other substituted phosphate groups"/>
    <property type="evidence" value="ECO:0007669"/>
    <property type="project" value="InterPro"/>
</dbReference>
<feature type="transmembrane region" description="Helical" evidence="8">
    <location>
        <begin position="77"/>
        <end position="93"/>
    </location>
</feature>
<feature type="transmembrane region" description="Helical" evidence="8">
    <location>
        <begin position="163"/>
        <end position="181"/>
    </location>
</feature>
<proteinExistence type="predicted"/>
<feature type="transmembrane region" description="Helical" evidence="8">
    <location>
        <begin position="212"/>
        <end position="232"/>
    </location>
</feature>
<keyword evidence="10" id="KW-1185">Reference proteome</keyword>
<evidence type="ECO:0000256" key="3">
    <source>
        <dbReference type="ARBA" id="ARBA00022679"/>
    </source>
</evidence>
<dbReference type="RefSeq" id="WP_091791066.1">
    <property type="nucleotide sequence ID" value="NZ_FNAF01000002.1"/>
</dbReference>
<keyword evidence="6 8" id="KW-0472">Membrane</keyword>
<protein>
    <submittedName>
        <fullName evidence="9">UDP-GlcNAc:undecaprenyl-phosphate GlcNAc-1-phosphate transferase</fullName>
    </submittedName>
</protein>
<evidence type="ECO:0000313" key="9">
    <source>
        <dbReference type="EMBL" id="SDD23279.1"/>
    </source>
</evidence>
<dbReference type="PANTHER" id="PTHR22926:SF3">
    <property type="entry name" value="UNDECAPRENYL-PHOSPHATE ALPHA-N-ACETYLGLUCOSAMINYL 1-PHOSPHATE TRANSFERASE"/>
    <property type="match status" value="1"/>
</dbReference>
<dbReference type="AlphaFoldDB" id="A0A1G6T2P0"/>
<feature type="transmembrane region" description="Helical" evidence="8">
    <location>
        <begin position="136"/>
        <end position="156"/>
    </location>
</feature>
<feature type="binding site" evidence="7">
    <location>
        <position position="216"/>
    </location>
    <ligand>
        <name>Mg(2+)</name>
        <dbReference type="ChEBI" id="CHEBI:18420"/>
    </ligand>
</feature>
<dbReference type="PANTHER" id="PTHR22926">
    <property type="entry name" value="PHOSPHO-N-ACETYLMURAMOYL-PENTAPEPTIDE-TRANSFERASE"/>
    <property type="match status" value="1"/>
</dbReference>
<dbReference type="Pfam" id="PF00953">
    <property type="entry name" value="Glycos_transf_4"/>
    <property type="match status" value="1"/>
</dbReference>
<organism evidence="9 10">
    <name type="scientific">Peptococcus niger</name>
    <dbReference type="NCBI Taxonomy" id="2741"/>
    <lineage>
        <taxon>Bacteria</taxon>
        <taxon>Bacillati</taxon>
        <taxon>Bacillota</taxon>
        <taxon>Clostridia</taxon>
        <taxon>Eubacteriales</taxon>
        <taxon>Peptococcaceae</taxon>
        <taxon>Peptococcus</taxon>
    </lineage>
</organism>
<dbReference type="InterPro" id="IPR000715">
    <property type="entry name" value="Glycosyl_transferase_4"/>
</dbReference>
<feature type="transmembrane region" description="Helical" evidence="8">
    <location>
        <begin position="54"/>
        <end position="71"/>
    </location>
</feature>
<evidence type="ECO:0000313" key="10">
    <source>
        <dbReference type="Proteomes" id="UP000198995"/>
    </source>
</evidence>
<evidence type="ECO:0000256" key="6">
    <source>
        <dbReference type="ARBA" id="ARBA00023136"/>
    </source>
</evidence>
<feature type="transmembrane region" description="Helical" evidence="8">
    <location>
        <begin position="105"/>
        <end position="130"/>
    </location>
</feature>
<dbReference type="GO" id="GO:0009103">
    <property type="term" value="P:lipopolysaccharide biosynthetic process"/>
    <property type="evidence" value="ECO:0007669"/>
    <property type="project" value="TreeGrafter"/>
</dbReference>
<keyword evidence="7" id="KW-0479">Metal-binding</keyword>
<dbReference type="PROSITE" id="PS01348">
    <property type="entry name" value="MRAY_2"/>
    <property type="match status" value="1"/>
</dbReference>